<organism evidence="2 3">
    <name type="scientific">Conger conger</name>
    <name type="common">Conger eel</name>
    <name type="synonym">Muraena conger</name>
    <dbReference type="NCBI Taxonomy" id="82655"/>
    <lineage>
        <taxon>Eukaryota</taxon>
        <taxon>Metazoa</taxon>
        <taxon>Chordata</taxon>
        <taxon>Craniata</taxon>
        <taxon>Vertebrata</taxon>
        <taxon>Euteleostomi</taxon>
        <taxon>Actinopterygii</taxon>
        <taxon>Neopterygii</taxon>
        <taxon>Teleostei</taxon>
        <taxon>Anguilliformes</taxon>
        <taxon>Congridae</taxon>
        <taxon>Conger</taxon>
    </lineage>
</organism>
<keyword evidence="3" id="KW-1185">Reference proteome</keyword>
<dbReference type="Proteomes" id="UP001152803">
    <property type="component" value="Unassembled WGS sequence"/>
</dbReference>
<gene>
    <name evidence="2" type="ORF">COCON_G00150600</name>
</gene>
<dbReference type="Pfam" id="PF14953">
    <property type="entry name" value="DUF4504"/>
    <property type="match status" value="1"/>
</dbReference>
<dbReference type="OrthoDB" id="10056365at2759"/>
<comment type="similarity">
    <text evidence="1">Belongs to the UPF0739 family.</text>
</comment>
<dbReference type="InterPro" id="IPR027850">
    <property type="entry name" value="DUF4504"/>
</dbReference>
<reference evidence="2" key="1">
    <citation type="journal article" date="2023" name="Science">
        <title>Genome structures resolve the early diversification of teleost fishes.</title>
        <authorList>
            <person name="Parey E."/>
            <person name="Louis A."/>
            <person name="Montfort J."/>
            <person name="Bouchez O."/>
            <person name="Roques C."/>
            <person name="Iampietro C."/>
            <person name="Lluch J."/>
            <person name="Castinel A."/>
            <person name="Donnadieu C."/>
            <person name="Desvignes T."/>
            <person name="Floi Bucao C."/>
            <person name="Jouanno E."/>
            <person name="Wen M."/>
            <person name="Mejri S."/>
            <person name="Dirks R."/>
            <person name="Jansen H."/>
            <person name="Henkel C."/>
            <person name="Chen W.J."/>
            <person name="Zahm M."/>
            <person name="Cabau C."/>
            <person name="Klopp C."/>
            <person name="Thompson A.W."/>
            <person name="Robinson-Rechavi M."/>
            <person name="Braasch I."/>
            <person name="Lecointre G."/>
            <person name="Bobe J."/>
            <person name="Postlethwait J.H."/>
            <person name="Berthelot C."/>
            <person name="Roest Crollius H."/>
            <person name="Guiguen Y."/>
        </authorList>
    </citation>
    <scope>NUCLEOTIDE SEQUENCE</scope>
    <source>
        <strain evidence="2">Concon-B</strain>
    </source>
</reference>
<evidence type="ECO:0000313" key="3">
    <source>
        <dbReference type="Proteomes" id="UP001152803"/>
    </source>
</evidence>
<proteinExistence type="inferred from homology"/>
<comment type="caution">
    <text evidence="2">The sequence shown here is derived from an EMBL/GenBank/DDBJ whole genome shotgun (WGS) entry which is preliminary data.</text>
</comment>
<evidence type="ECO:0000313" key="2">
    <source>
        <dbReference type="EMBL" id="KAJ8265961.1"/>
    </source>
</evidence>
<sequence length="264" mass="28936">MMATPECFVAAARQFLTSGKKKFLSVSLCLNLAVQVLAVDSGLKPAMVYDTNSAGPDQVQRYLDKLRALGLVTDALRIVTIDDNVLIINLDLIVQHLEELLLKKNVAVIDVSKSRDQPALASMEYSGIEEPIQGILCTLRTLPRDSLVVPAVGQQLCVGWNLCSVFGILLGFPATYWFQQKSSFENCLTMVPLVVTKATASWDTVAGGYSNTFSSFSVPQLLIPETRPLLDKWTEKLQERFGQQSVFSALTVSTEMVCLPSVSL</sequence>
<dbReference type="PANTHER" id="PTHR31366:SF2">
    <property type="entry name" value="UPF0739 PROTEIN C1ORF74"/>
    <property type="match status" value="1"/>
</dbReference>
<evidence type="ECO:0000256" key="1">
    <source>
        <dbReference type="ARBA" id="ARBA00007065"/>
    </source>
</evidence>
<accession>A0A9Q1DCJ2</accession>
<dbReference type="PANTHER" id="PTHR31366">
    <property type="entry name" value="UPF0739 PROTEIN C1ORF74"/>
    <property type="match status" value="1"/>
</dbReference>
<protein>
    <submittedName>
        <fullName evidence="2">Uncharacterized protein</fullName>
    </submittedName>
</protein>
<name>A0A9Q1DCJ2_CONCO</name>
<dbReference type="EMBL" id="JAFJMO010000010">
    <property type="protein sequence ID" value="KAJ8265961.1"/>
    <property type="molecule type" value="Genomic_DNA"/>
</dbReference>
<dbReference type="AlphaFoldDB" id="A0A9Q1DCJ2"/>